<dbReference type="Proteomes" id="UP000183245">
    <property type="component" value="Unassembled WGS sequence"/>
</dbReference>
<dbReference type="InterPro" id="IPR051533">
    <property type="entry name" value="WaaL-like"/>
</dbReference>
<protein>
    <recommendedName>
        <fullName evidence="4">O-antigen polymerase</fullName>
    </recommendedName>
</protein>
<organism evidence="2 3">
    <name type="scientific">Candidatus Wirthbacteria bacterium CG2_30_54_11</name>
    <dbReference type="NCBI Taxonomy" id="1817892"/>
    <lineage>
        <taxon>Bacteria</taxon>
        <taxon>Candidatus Wirthbacteria</taxon>
    </lineage>
</organism>
<evidence type="ECO:0000256" key="1">
    <source>
        <dbReference type="SAM" id="Phobius"/>
    </source>
</evidence>
<feature type="transmembrane region" description="Helical" evidence="1">
    <location>
        <begin position="178"/>
        <end position="197"/>
    </location>
</feature>
<keyword evidence="1" id="KW-1133">Transmembrane helix</keyword>
<feature type="transmembrane region" description="Helical" evidence="1">
    <location>
        <begin position="370"/>
        <end position="393"/>
    </location>
</feature>
<reference evidence="2" key="1">
    <citation type="journal article" date="2016" name="Environ. Microbiol.">
        <title>Genomic resolution of a cold subsurface aquifer community provides metabolic insights for novel microbes adapted to high CO concentrations.</title>
        <authorList>
            <person name="Probst A.J."/>
            <person name="Castelle C.J."/>
            <person name="Singh A."/>
            <person name="Brown C.T."/>
            <person name="Anantharaman K."/>
            <person name="Sharon I."/>
            <person name="Hug L.A."/>
            <person name="Burstein D."/>
            <person name="Emerson J.B."/>
            <person name="Thomas B.C."/>
            <person name="Banfield J.F."/>
        </authorList>
    </citation>
    <scope>NUCLEOTIDE SEQUENCE [LARGE SCALE GENOMIC DNA]</scope>
    <source>
        <strain evidence="2">CG2_30_54_11</strain>
    </source>
</reference>
<feature type="transmembrane region" description="Helical" evidence="1">
    <location>
        <begin position="209"/>
        <end position="231"/>
    </location>
</feature>
<keyword evidence="1" id="KW-0812">Transmembrane</keyword>
<sequence>MEYAVQIFLFLVIVLPKLAFIAVPGSGVGIRWDDFAVALLGLFTLVQLIRHPSSRALLKDRISLIFLTFLAWSLTVTLAAVALGKVPNTSVGLLYWGRLVQFYLVYLLARLGVWDRKAVKQLAWLFSSAVVLVMLYAWGQVAGIVPYFSTLTSLLPMSEVNFLNTGVVMSTFGGHYDFGIFLVMVLSFTLSGVFYCIRNAKILHWTRKMKALVFFGCAAVSVSAFVLLILTRSRSAYIALVAVIFVLGLMYQPILIALSAVISAILGLLFFQGKLSTFQRLVSFGQSYYAIDMSTYERLQKWMAVARDITIVSLFTGHGLSSLGPAVDGYYVRTLGETGMIGLSIFCLLLVAVFRQLLTLRKGKAGITTFFAEGVMLSLIAIATQAVFIDTFVSSKVMYVFWILVAVVTSLQKDLPKPGDDGSMKAVI</sequence>
<proteinExistence type="predicted"/>
<keyword evidence="1" id="KW-0472">Membrane</keyword>
<evidence type="ECO:0000313" key="3">
    <source>
        <dbReference type="Proteomes" id="UP000183245"/>
    </source>
</evidence>
<feature type="transmembrane region" description="Helical" evidence="1">
    <location>
        <begin position="237"/>
        <end position="270"/>
    </location>
</feature>
<dbReference type="STRING" id="1817892.AUK40_02375"/>
<comment type="caution">
    <text evidence="2">The sequence shown here is derived from an EMBL/GenBank/DDBJ whole genome shotgun (WGS) entry which is preliminary data.</text>
</comment>
<feature type="transmembrane region" description="Helical" evidence="1">
    <location>
        <begin position="302"/>
        <end position="320"/>
    </location>
</feature>
<feature type="transmembrane region" description="Helical" evidence="1">
    <location>
        <begin position="64"/>
        <end position="83"/>
    </location>
</feature>
<accession>A0A1J5J034</accession>
<name>A0A1J5J034_9BACT</name>
<dbReference type="AlphaFoldDB" id="A0A1J5J034"/>
<feature type="transmembrane region" description="Helical" evidence="1">
    <location>
        <begin position="125"/>
        <end position="148"/>
    </location>
</feature>
<evidence type="ECO:0008006" key="4">
    <source>
        <dbReference type="Google" id="ProtNLM"/>
    </source>
</evidence>
<dbReference type="EMBL" id="MNZT01000044">
    <property type="protein sequence ID" value="OIP97878.1"/>
    <property type="molecule type" value="Genomic_DNA"/>
</dbReference>
<feature type="transmembrane region" description="Helical" evidence="1">
    <location>
        <begin position="35"/>
        <end position="52"/>
    </location>
</feature>
<dbReference type="PANTHER" id="PTHR37422">
    <property type="entry name" value="TEICHURONIC ACID BIOSYNTHESIS PROTEIN TUAE"/>
    <property type="match status" value="1"/>
</dbReference>
<gene>
    <name evidence="2" type="ORF">AUK40_02375</name>
</gene>
<evidence type="ECO:0000313" key="2">
    <source>
        <dbReference type="EMBL" id="OIP97878.1"/>
    </source>
</evidence>
<feature type="transmembrane region" description="Helical" evidence="1">
    <location>
        <begin position="95"/>
        <end position="113"/>
    </location>
</feature>
<dbReference type="PANTHER" id="PTHR37422:SF13">
    <property type="entry name" value="LIPOPOLYSACCHARIDE BIOSYNTHESIS PROTEIN PA4999-RELATED"/>
    <property type="match status" value="1"/>
</dbReference>
<feature type="transmembrane region" description="Helical" evidence="1">
    <location>
        <begin position="340"/>
        <end position="358"/>
    </location>
</feature>